<proteinExistence type="predicted"/>
<protein>
    <recommendedName>
        <fullName evidence="4">Non-specific serine/threonine protein kinase</fullName>
    </recommendedName>
</protein>
<dbReference type="AlphaFoldDB" id="A0A8H5B4B3"/>
<feature type="chain" id="PRO_5034621612" description="Non-specific serine/threonine protein kinase" evidence="1">
    <location>
        <begin position="22"/>
        <end position="581"/>
    </location>
</feature>
<comment type="caution">
    <text evidence="2">The sequence shown here is derived from an EMBL/GenBank/DDBJ whole genome shotgun (WGS) entry which is preliminary data.</text>
</comment>
<keyword evidence="3" id="KW-1185">Reference proteome</keyword>
<dbReference type="Proteomes" id="UP000567179">
    <property type="component" value="Unassembled WGS sequence"/>
</dbReference>
<dbReference type="OrthoDB" id="3261131at2759"/>
<sequence>MSTCACTFLGLSLHTIMSIWGCIIDHDKTQFGNVFEVDCDSDLNISKLRTKVKDIASPDFEDVQAVDITVYHSPEIRADMDYKAAISELDLAKAEIPLAAVATEVASGYELLIFQMPAPKGESLKRPRSPSPEIDYLACLKRAKIVQESLDERLLDDRPEPDQKVAPIAPLYAPFGEFDDIFHGRVPFPDLNFARSEYRVNELAKAMSTSYESDHQRQRDGVYFLCFMFGHTLWGGDSRIHGMLTTIATCKNNLPAGPYVENVAHIARSHTRSDKFKDICSRWRVPALSIAIDVQFHAVLLLGHQYRAVSLTPGLSLSPSASNGWDRKQLYNAFAAAYVLQRRIHRDLDLYSQPSEPRRAVYTRDEYVLDIPKEFLPAVSKIREHGHDGDESNCKYVEFDIIDYLGPRLDYRHLYSAKVRNDAVTPDQDKFIIVKFSKSYSIDLHDFCAERGHAPKVFGYERLPGGWFAIAMEWLAEDAVSMKSHHYSSQREGLLVDLVNGFHEKDLVHGDLRYVNILCEAPSDKFWLIDFDWGGKAGEVGYPTWLLDGELVNGRESKDLVIRKEDDLRILRATLQWLQPT</sequence>
<dbReference type="Gene3D" id="1.10.510.10">
    <property type="entry name" value="Transferase(Phosphotransferase) domain 1"/>
    <property type="match status" value="1"/>
</dbReference>
<organism evidence="2 3">
    <name type="scientific">Psilocybe cf. subviscida</name>
    <dbReference type="NCBI Taxonomy" id="2480587"/>
    <lineage>
        <taxon>Eukaryota</taxon>
        <taxon>Fungi</taxon>
        <taxon>Dikarya</taxon>
        <taxon>Basidiomycota</taxon>
        <taxon>Agaricomycotina</taxon>
        <taxon>Agaricomycetes</taxon>
        <taxon>Agaricomycetidae</taxon>
        <taxon>Agaricales</taxon>
        <taxon>Agaricineae</taxon>
        <taxon>Strophariaceae</taxon>
        <taxon>Psilocybe</taxon>
    </lineage>
</organism>
<evidence type="ECO:0000313" key="2">
    <source>
        <dbReference type="EMBL" id="KAF5316489.1"/>
    </source>
</evidence>
<dbReference type="EMBL" id="JAACJJ010000042">
    <property type="protein sequence ID" value="KAF5316489.1"/>
    <property type="molecule type" value="Genomic_DNA"/>
</dbReference>
<feature type="signal peptide" evidence="1">
    <location>
        <begin position="1"/>
        <end position="21"/>
    </location>
</feature>
<evidence type="ECO:0000313" key="3">
    <source>
        <dbReference type="Proteomes" id="UP000567179"/>
    </source>
</evidence>
<accession>A0A8H5B4B3</accession>
<gene>
    <name evidence="2" type="ORF">D9619_006103</name>
</gene>
<name>A0A8H5B4B3_9AGAR</name>
<reference evidence="2 3" key="1">
    <citation type="journal article" date="2020" name="ISME J.">
        <title>Uncovering the hidden diversity of litter-decomposition mechanisms in mushroom-forming fungi.</title>
        <authorList>
            <person name="Floudas D."/>
            <person name="Bentzer J."/>
            <person name="Ahren D."/>
            <person name="Johansson T."/>
            <person name="Persson P."/>
            <person name="Tunlid A."/>
        </authorList>
    </citation>
    <scope>NUCLEOTIDE SEQUENCE [LARGE SCALE GENOMIC DNA]</scope>
    <source>
        <strain evidence="2 3">CBS 101986</strain>
    </source>
</reference>
<evidence type="ECO:0008006" key="4">
    <source>
        <dbReference type="Google" id="ProtNLM"/>
    </source>
</evidence>
<dbReference type="SUPFAM" id="SSF56112">
    <property type="entry name" value="Protein kinase-like (PK-like)"/>
    <property type="match status" value="1"/>
</dbReference>
<keyword evidence="1" id="KW-0732">Signal</keyword>
<evidence type="ECO:0000256" key="1">
    <source>
        <dbReference type="SAM" id="SignalP"/>
    </source>
</evidence>
<dbReference type="InterPro" id="IPR011009">
    <property type="entry name" value="Kinase-like_dom_sf"/>
</dbReference>